<gene>
    <name evidence="3" type="ORF">BKA67DRAFT_529341</name>
</gene>
<keyword evidence="1" id="KW-0732">Signal</keyword>
<organism evidence="3 4">
    <name type="scientific">Truncatella angustata</name>
    <dbReference type="NCBI Taxonomy" id="152316"/>
    <lineage>
        <taxon>Eukaryota</taxon>
        <taxon>Fungi</taxon>
        <taxon>Dikarya</taxon>
        <taxon>Ascomycota</taxon>
        <taxon>Pezizomycotina</taxon>
        <taxon>Sordariomycetes</taxon>
        <taxon>Xylariomycetidae</taxon>
        <taxon>Amphisphaeriales</taxon>
        <taxon>Sporocadaceae</taxon>
        <taxon>Truncatella</taxon>
    </lineage>
</organism>
<dbReference type="SUPFAM" id="SSF54427">
    <property type="entry name" value="NTF2-like"/>
    <property type="match status" value="1"/>
</dbReference>
<dbReference type="Pfam" id="PF13577">
    <property type="entry name" value="SnoaL_4"/>
    <property type="match status" value="1"/>
</dbReference>
<dbReference type="EMBL" id="JAGPXC010000001">
    <property type="protein sequence ID" value="KAH6659166.1"/>
    <property type="molecule type" value="Genomic_DNA"/>
</dbReference>
<dbReference type="CDD" id="cd00531">
    <property type="entry name" value="NTF2_like"/>
    <property type="match status" value="1"/>
</dbReference>
<protein>
    <recommendedName>
        <fullName evidence="2">SnoaL-like domain-containing protein</fullName>
    </recommendedName>
</protein>
<feature type="signal peptide" evidence="1">
    <location>
        <begin position="1"/>
        <end position="19"/>
    </location>
</feature>
<evidence type="ECO:0000259" key="2">
    <source>
        <dbReference type="Pfam" id="PF13577"/>
    </source>
</evidence>
<feature type="chain" id="PRO_5040105954" description="SnoaL-like domain-containing protein" evidence="1">
    <location>
        <begin position="20"/>
        <end position="206"/>
    </location>
</feature>
<accession>A0A9P8UW73</accession>
<evidence type="ECO:0000256" key="1">
    <source>
        <dbReference type="SAM" id="SignalP"/>
    </source>
</evidence>
<proteinExistence type="predicted"/>
<comment type="caution">
    <text evidence="3">The sequence shown here is derived from an EMBL/GenBank/DDBJ whole genome shotgun (WGS) entry which is preliminary data.</text>
</comment>
<feature type="domain" description="SnoaL-like" evidence="2">
    <location>
        <begin position="64"/>
        <end position="192"/>
    </location>
</feature>
<evidence type="ECO:0000313" key="4">
    <source>
        <dbReference type="Proteomes" id="UP000758603"/>
    </source>
</evidence>
<dbReference type="Gene3D" id="3.10.450.50">
    <property type="match status" value="1"/>
</dbReference>
<sequence>MQLLTLLATVIGLSQSAAAVSKTEARATEQSSSSGCPNISPGPATTFQLASLLPLSPLTDPISTEAIRNTLAIYVFAIDGRNWDAMARVFAPNARANYSAPLGVSNGVANITASISSGINTFAGTQHRYGSQYINICSLSSAISVTYFEASHYFVPDLGPAVVDDNQVLYANGRYEDTWARQIDGSWKIVNRNLVYMGPLILDSTT</sequence>
<dbReference type="Proteomes" id="UP000758603">
    <property type="component" value="Unassembled WGS sequence"/>
</dbReference>
<dbReference type="InterPro" id="IPR032710">
    <property type="entry name" value="NTF2-like_dom_sf"/>
</dbReference>
<dbReference type="OrthoDB" id="2148716at2759"/>
<dbReference type="AlphaFoldDB" id="A0A9P8UW73"/>
<dbReference type="InterPro" id="IPR037401">
    <property type="entry name" value="SnoaL-like"/>
</dbReference>
<name>A0A9P8UW73_9PEZI</name>
<keyword evidence="4" id="KW-1185">Reference proteome</keyword>
<reference evidence="3" key="1">
    <citation type="journal article" date="2021" name="Nat. Commun.">
        <title>Genetic determinants of endophytism in the Arabidopsis root mycobiome.</title>
        <authorList>
            <person name="Mesny F."/>
            <person name="Miyauchi S."/>
            <person name="Thiergart T."/>
            <person name="Pickel B."/>
            <person name="Atanasova L."/>
            <person name="Karlsson M."/>
            <person name="Huettel B."/>
            <person name="Barry K.W."/>
            <person name="Haridas S."/>
            <person name="Chen C."/>
            <person name="Bauer D."/>
            <person name="Andreopoulos W."/>
            <person name="Pangilinan J."/>
            <person name="LaButti K."/>
            <person name="Riley R."/>
            <person name="Lipzen A."/>
            <person name="Clum A."/>
            <person name="Drula E."/>
            <person name="Henrissat B."/>
            <person name="Kohler A."/>
            <person name="Grigoriev I.V."/>
            <person name="Martin F.M."/>
            <person name="Hacquard S."/>
        </authorList>
    </citation>
    <scope>NUCLEOTIDE SEQUENCE</scope>
    <source>
        <strain evidence="3">MPI-SDFR-AT-0073</strain>
    </source>
</reference>
<dbReference type="GeneID" id="70127942"/>
<dbReference type="RefSeq" id="XP_045963297.1">
    <property type="nucleotide sequence ID" value="XM_046099050.1"/>
</dbReference>
<evidence type="ECO:0000313" key="3">
    <source>
        <dbReference type="EMBL" id="KAH6659166.1"/>
    </source>
</evidence>